<dbReference type="Proteomes" id="UP000076738">
    <property type="component" value="Unassembled WGS sequence"/>
</dbReference>
<proteinExistence type="predicted"/>
<feature type="transmembrane region" description="Helical" evidence="2">
    <location>
        <begin position="293"/>
        <end position="313"/>
    </location>
</feature>
<gene>
    <name evidence="4" type="ORF">CALVIDRAFT_575431</name>
</gene>
<keyword evidence="3" id="KW-0732">Signal</keyword>
<evidence type="ECO:0000256" key="3">
    <source>
        <dbReference type="SAM" id="SignalP"/>
    </source>
</evidence>
<keyword evidence="5" id="KW-1185">Reference proteome</keyword>
<sequence>MQFWCSTLLLVALSAGSAQALRRAPPLRNLSPLVKAVSTSRSPQANTLPMIRRQLGTDPSVCQTQCQGDTNILDAVFGCESDEPEINARTVCVCKQFSHLSSACETCILNNDGITPSTWATTCDTASAAVTTGTGVTTAAQPAVTASGDVCPSECSSRDDANGIQELNTCIDGDAGCFCASTSLLSSTCLACVLTESDVTSNQLVEICSAYSATASRGSTTGGSGDVTSSADNPVNTPNDGGSSGTTGGGSSGGSGGSGGSGSGTIAGGASGARTSAASATGTTRSAASKITVGGPGVFLACTFMVVGALMVLL</sequence>
<evidence type="ECO:0008006" key="6">
    <source>
        <dbReference type="Google" id="ProtNLM"/>
    </source>
</evidence>
<evidence type="ECO:0000256" key="1">
    <source>
        <dbReference type="SAM" id="MobiDB-lite"/>
    </source>
</evidence>
<dbReference type="EMBL" id="KV417283">
    <property type="protein sequence ID" value="KZO96657.1"/>
    <property type="molecule type" value="Genomic_DNA"/>
</dbReference>
<keyword evidence="2" id="KW-1133">Transmembrane helix</keyword>
<reference evidence="4 5" key="1">
    <citation type="journal article" date="2016" name="Mol. Biol. Evol.">
        <title>Comparative Genomics of Early-Diverging Mushroom-Forming Fungi Provides Insights into the Origins of Lignocellulose Decay Capabilities.</title>
        <authorList>
            <person name="Nagy L.G."/>
            <person name="Riley R."/>
            <person name="Tritt A."/>
            <person name="Adam C."/>
            <person name="Daum C."/>
            <person name="Floudas D."/>
            <person name="Sun H."/>
            <person name="Yadav J.S."/>
            <person name="Pangilinan J."/>
            <person name="Larsson K.H."/>
            <person name="Matsuura K."/>
            <person name="Barry K."/>
            <person name="Labutti K."/>
            <person name="Kuo R."/>
            <person name="Ohm R.A."/>
            <person name="Bhattacharya S.S."/>
            <person name="Shirouzu T."/>
            <person name="Yoshinaga Y."/>
            <person name="Martin F.M."/>
            <person name="Grigoriev I.V."/>
            <person name="Hibbett D.S."/>
        </authorList>
    </citation>
    <scope>NUCLEOTIDE SEQUENCE [LARGE SCALE GENOMIC DNA]</scope>
    <source>
        <strain evidence="4 5">TUFC12733</strain>
    </source>
</reference>
<evidence type="ECO:0000256" key="2">
    <source>
        <dbReference type="SAM" id="Phobius"/>
    </source>
</evidence>
<evidence type="ECO:0000313" key="4">
    <source>
        <dbReference type="EMBL" id="KZO96657.1"/>
    </source>
</evidence>
<organism evidence="4 5">
    <name type="scientific">Calocera viscosa (strain TUFC12733)</name>
    <dbReference type="NCBI Taxonomy" id="1330018"/>
    <lineage>
        <taxon>Eukaryota</taxon>
        <taxon>Fungi</taxon>
        <taxon>Dikarya</taxon>
        <taxon>Basidiomycota</taxon>
        <taxon>Agaricomycotina</taxon>
        <taxon>Dacrymycetes</taxon>
        <taxon>Dacrymycetales</taxon>
        <taxon>Dacrymycetaceae</taxon>
        <taxon>Calocera</taxon>
    </lineage>
</organism>
<accession>A0A167MFG7</accession>
<protein>
    <recommendedName>
        <fullName evidence="6">Extracellular membrane protein CFEM domain-containing protein</fullName>
    </recommendedName>
</protein>
<dbReference type="AlphaFoldDB" id="A0A167MFG7"/>
<feature type="signal peptide" evidence="3">
    <location>
        <begin position="1"/>
        <end position="20"/>
    </location>
</feature>
<keyword evidence="2" id="KW-0812">Transmembrane</keyword>
<feature type="region of interest" description="Disordered" evidence="1">
    <location>
        <begin position="215"/>
        <end position="270"/>
    </location>
</feature>
<feature type="compositionally biased region" description="Gly residues" evidence="1">
    <location>
        <begin position="242"/>
        <end position="270"/>
    </location>
</feature>
<feature type="chain" id="PRO_5007890275" description="Extracellular membrane protein CFEM domain-containing protein" evidence="3">
    <location>
        <begin position="21"/>
        <end position="314"/>
    </location>
</feature>
<name>A0A167MFG7_CALVF</name>
<keyword evidence="2" id="KW-0472">Membrane</keyword>
<evidence type="ECO:0000313" key="5">
    <source>
        <dbReference type="Proteomes" id="UP000076738"/>
    </source>
</evidence>